<protein>
    <submittedName>
        <fullName evidence="1">Uncharacterized protein</fullName>
    </submittedName>
</protein>
<gene>
    <name evidence="1" type="ORF">L6452_35990</name>
</gene>
<reference evidence="1 2" key="2">
    <citation type="journal article" date="2022" name="Mol. Ecol. Resour.">
        <title>The genomes of chicory, endive, great burdock and yacon provide insights into Asteraceae paleo-polyploidization history and plant inulin production.</title>
        <authorList>
            <person name="Fan W."/>
            <person name="Wang S."/>
            <person name="Wang H."/>
            <person name="Wang A."/>
            <person name="Jiang F."/>
            <person name="Liu H."/>
            <person name="Zhao H."/>
            <person name="Xu D."/>
            <person name="Zhang Y."/>
        </authorList>
    </citation>
    <scope>NUCLEOTIDE SEQUENCE [LARGE SCALE GENOMIC DNA]</scope>
    <source>
        <strain evidence="2">cv. Niubang</strain>
    </source>
</reference>
<name>A0ACB8Y8N9_ARCLA</name>
<evidence type="ECO:0000313" key="1">
    <source>
        <dbReference type="EMBL" id="KAI3681205.1"/>
    </source>
</evidence>
<reference evidence="2" key="1">
    <citation type="journal article" date="2022" name="Mol. Ecol. Resour.">
        <title>The genomes of chicory, endive, great burdock and yacon provide insights into Asteraceae palaeo-polyploidization history and plant inulin production.</title>
        <authorList>
            <person name="Fan W."/>
            <person name="Wang S."/>
            <person name="Wang H."/>
            <person name="Wang A."/>
            <person name="Jiang F."/>
            <person name="Liu H."/>
            <person name="Zhao H."/>
            <person name="Xu D."/>
            <person name="Zhang Y."/>
        </authorList>
    </citation>
    <scope>NUCLEOTIDE SEQUENCE [LARGE SCALE GENOMIC DNA]</scope>
    <source>
        <strain evidence="2">cv. Niubang</strain>
    </source>
</reference>
<accession>A0ACB8Y8N9</accession>
<evidence type="ECO:0000313" key="2">
    <source>
        <dbReference type="Proteomes" id="UP001055879"/>
    </source>
</evidence>
<organism evidence="1 2">
    <name type="scientific">Arctium lappa</name>
    <name type="common">Greater burdock</name>
    <name type="synonym">Lappa major</name>
    <dbReference type="NCBI Taxonomy" id="4217"/>
    <lineage>
        <taxon>Eukaryota</taxon>
        <taxon>Viridiplantae</taxon>
        <taxon>Streptophyta</taxon>
        <taxon>Embryophyta</taxon>
        <taxon>Tracheophyta</taxon>
        <taxon>Spermatophyta</taxon>
        <taxon>Magnoliopsida</taxon>
        <taxon>eudicotyledons</taxon>
        <taxon>Gunneridae</taxon>
        <taxon>Pentapetalae</taxon>
        <taxon>asterids</taxon>
        <taxon>campanulids</taxon>
        <taxon>Asterales</taxon>
        <taxon>Asteraceae</taxon>
        <taxon>Carduoideae</taxon>
        <taxon>Cardueae</taxon>
        <taxon>Arctiinae</taxon>
        <taxon>Arctium</taxon>
    </lineage>
</organism>
<dbReference type="EMBL" id="CM042059">
    <property type="protein sequence ID" value="KAI3681205.1"/>
    <property type="molecule type" value="Genomic_DNA"/>
</dbReference>
<comment type="caution">
    <text evidence="1">The sequence shown here is derived from an EMBL/GenBank/DDBJ whole genome shotgun (WGS) entry which is preliminary data.</text>
</comment>
<dbReference type="Proteomes" id="UP001055879">
    <property type="component" value="Linkage Group LG13"/>
</dbReference>
<proteinExistence type="predicted"/>
<sequence length="107" mass="11862">MESMRILRLNKAEDKVITSLDLGGNQISGSVSGVSSLSVCLVLKSVDLSRNWMEFNGGLKPIGISLQVFDLSYNQIFGSELVLWIVFDGCGELMEFNFPATTSWRRP</sequence>
<keyword evidence="2" id="KW-1185">Reference proteome</keyword>